<dbReference type="STRING" id="46731.A0A3M6TLU5"/>
<evidence type="ECO:0000256" key="2">
    <source>
        <dbReference type="ARBA" id="ARBA00023155"/>
    </source>
</evidence>
<dbReference type="AlphaFoldDB" id="A0A3M6TLU5"/>
<comment type="caution">
    <text evidence="7">The sequence shown here is derived from an EMBL/GenBank/DDBJ whole genome shotgun (WGS) entry which is preliminary data.</text>
</comment>
<evidence type="ECO:0000313" key="8">
    <source>
        <dbReference type="Proteomes" id="UP000275408"/>
    </source>
</evidence>
<feature type="domain" description="Homeobox" evidence="6">
    <location>
        <begin position="288"/>
        <end position="348"/>
    </location>
</feature>
<dbReference type="PROSITE" id="PS00027">
    <property type="entry name" value="HOMEOBOX_1"/>
    <property type="match status" value="2"/>
</dbReference>
<dbReference type="Gene3D" id="1.10.10.60">
    <property type="entry name" value="Homeodomain-like"/>
    <property type="match status" value="2"/>
</dbReference>
<evidence type="ECO:0000256" key="1">
    <source>
        <dbReference type="ARBA" id="ARBA00023125"/>
    </source>
</evidence>
<dbReference type="Proteomes" id="UP000275408">
    <property type="component" value="Unassembled WGS sequence"/>
</dbReference>
<dbReference type="PROSITE" id="PS50071">
    <property type="entry name" value="HOMEOBOX_2"/>
    <property type="match status" value="2"/>
</dbReference>
<dbReference type="SUPFAM" id="SSF46689">
    <property type="entry name" value="Homeodomain-like"/>
    <property type="match status" value="2"/>
</dbReference>
<dbReference type="InterPro" id="IPR017970">
    <property type="entry name" value="Homeobox_CS"/>
</dbReference>
<dbReference type="EMBL" id="RCHS01003371">
    <property type="protein sequence ID" value="RMX42395.1"/>
    <property type="molecule type" value="Genomic_DNA"/>
</dbReference>
<dbReference type="GO" id="GO:0045944">
    <property type="term" value="P:positive regulation of transcription by RNA polymerase II"/>
    <property type="evidence" value="ECO:0007669"/>
    <property type="project" value="UniProtKB-ARBA"/>
</dbReference>
<keyword evidence="1 4" id="KW-0238">DNA-binding</keyword>
<protein>
    <recommendedName>
        <fullName evidence="6">Homeobox domain-containing protein</fullName>
    </recommendedName>
</protein>
<name>A0A3M6TLU5_POCDA</name>
<dbReference type="InterPro" id="IPR009057">
    <property type="entry name" value="Homeodomain-like_sf"/>
</dbReference>
<proteinExistence type="predicted"/>
<dbReference type="InterPro" id="IPR001356">
    <property type="entry name" value="HD"/>
</dbReference>
<sequence length="438" mass="50692">MMERASKQCCQGKNATGKEFGSIHDVTPGFENEAADSLPKDDSAGSSVQEIYPWMKEFRSKGAAQEKDDRKLNRIIYSTKQLVELEKEFHFNRYLCRPRRIEIALSLGLTEKQVRVWFQNRRMKWKKESECVEKALENEIQERMRQLSTQNAFGSQLSMLNMINVQPNGSPLNKSMHSINQYSVPMHLKHDARYLDKPKAIWSQGTHDHCDVAFIKGSKASKDQDHCQRKNNSDESGVTSCDESGLCQRLENQAANLPNKDATGENSAHKIYPWMKEFRSRGATQGKDDKMLNRIIYSSKQLVELEKEFHFNRYLCRTRRIEIALSLGLTEKQVRVWFQNRRMKWKKESEFVEKALENEIQERLKHLSHQNRYGFGSLSKASITSHSNSFTFHDSINSFHLQIRGDNHSIPVENFSTGCISTPQAIWNQGTSQDFDNL</sequence>
<dbReference type="GO" id="GO:0005634">
    <property type="term" value="C:nucleus"/>
    <property type="evidence" value="ECO:0007669"/>
    <property type="project" value="UniProtKB-SubCell"/>
</dbReference>
<reference evidence="7 8" key="1">
    <citation type="journal article" date="2018" name="Sci. Rep.">
        <title>Comparative analysis of the Pocillopora damicornis genome highlights role of immune system in coral evolution.</title>
        <authorList>
            <person name="Cunning R."/>
            <person name="Bay R.A."/>
            <person name="Gillette P."/>
            <person name="Baker A.C."/>
            <person name="Traylor-Knowles N."/>
        </authorList>
    </citation>
    <scope>NUCLEOTIDE SEQUENCE [LARGE SCALE GENOMIC DNA]</scope>
    <source>
        <strain evidence="7">RSMAS</strain>
        <tissue evidence="7">Whole animal</tissue>
    </source>
</reference>
<dbReference type="PANTHER" id="PTHR45664">
    <property type="entry name" value="PROTEIN ZERKNUELLT 1-RELATED"/>
    <property type="match status" value="1"/>
</dbReference>
<keyword evidence="3 4" id="KW-0539">Nucleus</keyword>
<keyword evidence="8" id="KW-1185">Reference proteome</keyword>
<evidence type="ECO:0000259" key="6">
    <source>
        <dbReference type="PROSITE" id="PS50071"/>
    </source>
</evidence>
<dbReference type="InterPro" id="IPR020479">
    <property type="entry name" value="HD_metazoa"/>
</dbReference>
<comment type="subcellular location">
    <subcellularLocation>
        <location evidence="4 5">Nucleus</location>
    </subcellularLocation>
</comment>
<evidence type="ECO:0000256" key="5">
    <source>
        <dbReference type="RuleBase" id="RU000682"/>
    </source>
</evidence>
<dbReference type="CDD" id="cd00086">
    <property type="entry name" value="homeodomain"/>
    <property type="match status" value="2"/>
</dbReference>
<dbReference type="PRINTS" id="PR00024">
    <property type="entry name" value="HOMEOBOX"/>
</dbReference>
<evidence type="ECO:0000256" key="3">
    <source>
        <dbReference type="ARBA" id="ARBA00023242"/>
    </source>
</evidence>
<feature type="DNA-binding region" description="Homeobox" evidence="4">
    <location>
        <begin position="70"/>
        <end position="129"/>
    </location>
</feature>
<keyword evidence="2 4" id="KW-0371">Homeobox</keyword>
<dbReference type="PANTHER" id="PTHR45664:SF12">
    <property type="entry name" value="PANCREAS_DUODENUM HOMEOBOX PROTEIN 1"/>
    <property type="match status" value="1"/>
</dbReference>
<dbReference type="OrthoDB" id="6159439at2759"/>
<gene>
    <name evidence="7" type="ORF">pdam_00004887</name>
</gene>
<feature type="DNA-binding region" description="Homeobox" evidence="4">
    <location>
        <begin position="290"/>
        <end position="349"/>
    </location>
</feature>
<evidence type="ECO:0000313" key="7">
    <source>
        <dbReference type="EMBL" id="RMX42395.1"/>
    </source>
</evidence>
<dbReference type="GO" id="GO:0000981">
    <property type="term" value="F:DNA-binding transcription factor activity, RNA polymerase II-specific"/>
    <property type="evidence" value="ECO:0007669"/>
    <property type="project" value="InterPro"/>
</dbReference>
<dbReference type="PRINTS" id="PR00031">
    <property type="entry name" value="HTHREPRESSR"/>
</dbReference>
<dbReference type="GO" id="GO:0000978">
    <property type="term" value="F:RNA polymerase II cis-regulatory region sequence-specific DNA binding"/>
    <property type="evidence" value="ECO:0007669"/>
    <property type="project" value="TreeGrafter"/>
</dbReference>
<organism evidence="7 8">
    <name type="scientific">Pocillopora damicornis</name>
    <name type="common">Cauliflower coral</name>
    <name type="synonym">Millepora damicornis</name>
    <dbReference type="NCBI Taxonomy" id="46731"/>
    <lineage>
        <taxon>Eukaryota</taxon>
        <taxon>Metazoa</taxon>
        <taxon>Cnidaria</taxon>
        <taxon>Anthozoa</taxon>
        <taxon>Hexacorallia</taxon>
        <taxon>Scleractinia</taxon>
        <taxon>Astrocoeniina</taxon>
        <taxon>Pocilloporidae</taxon>
        <taxon>Pocillopora</taxon>
    </lineage>
</organism>
<feature type="domain" description="Homeobox" evidence="6">
    <location>
        <begin position="68"/>
        <end position="128"/>
    </location>
</feature>
<dbReference type="Pfam" id="PF00046">
    <property type="entry name" value="Homeodomain"/>
    <property type="match status" value="2"/>
</dbReference>
<dbReference type="SMART" id="SM00389">
    <property type="entry name" value="HOX"/>
    <property type="match status" value="2"/>
</dbReference>
<dbReference type="InterPro" id="IPR000047">
    <property type="entry name" value="HTH_motif"/>
</dbReference>
<accession>A0A3M6TLU5</accession>
<evidence type="ECO:0000256" key="4">
    <source>
        <dbReference type="PROSITE-ProRule" id="PRU00108"/>
    </source>
</evidence>